<protein>
    <recommendedName>
        <fullName evidence="9">O-antigen/teichoic acid export membrane protein</fullName>
    </recommendedName>
</protein>
<keyword evidence="8" id="KW-1185">Reference proteome</keyword>
<feature type="transmembrane region" description="Helical" evidence="6">
    <location>
        <begin position="12"/>
        <end position="36"/>
    </location>
</feature>
<comment type="subcellular location">
    <subcellularLocation>
        <location evidence="1">Cell membrane</location>
        <topology evidence="1">Multi-pass membrane protein</topology>
    </subcellularLocation>
</comment>
<dbReference type="PANTHER" id="PTHR30250">
    <property type="entry name" value="PST FAMILY PREDICTED COLANIC ACID TRANSPORTER"/>
    <property type="match status" value="1"/>
</dbReference>
<evidence type="ECO:0000313" key="7">
    <source>
        <dbReference type="EMBL" id="MDC8014613.1"/>
    </source>
</evidence>
<dbReference type="RefSeq" id="WP_272842043.1">
    <property type="nucleotide sequence ID" value="NZ_JAOVZO020000018.1"/>
</dbReference>
<evidence type="ECO:0000256" key="4">
    <source>
        <dbReference type="ARBA" id="ARBA00022989"/>
    </source>
</evidence>
<organism evidence="7 8">
    <name type="scientific">Tahibacter soli</name>
    <dbReference type="NCBI Taxonomy" id="2983605"/>
    <lineage>
        <taxon>Bacteria</taxon>
        <taxon>Pseudomonadati</taxon>
        <taxon>Pseudomonadota</taxon>
        <taxon>Gammaproteobacteria</taxon>
        <taxon>Lysobacterales</taxon>
        <taxon>Rhodanobacteraceae</taxon>
        <taxon>Tahibacter</taxon>
    </lineage>
</organism>
<evidence type="ECO:0000313" key="8">
    <source>
        <dbReference type="Proteomes" id="UP001139971"/>
    </source>
</evidence>
<dbReference type="PANTHER" id="PTHR30250:SF11">
    <property type="entry name" value="O-ANTIGEN TRANSPORTER-RELATED"/>
    <property type="match status" value="1"/>
</dbReference>
<gene>
    <name evidence="7" type="ORF">OD750_018865</name>
</gene>
<evidence type="ECO:0000256" key="1">
    <source>
        <dbReference type="ARBA" id="ARBA00004651"/>
    </source>
</evidence>
<dbReference type="AlphaFoldDB" id="A0A9X3YPL1"/>
<sequence>MPAKPAIARLGLDLGTGYANIALAAFVTLAIVPLYAARLGPASWGVAALCLTVLGVLSALDIALSPLALRDVAQAAQRGRAYAAYRHYRRVYAGSALALAAVAALVVAVLALGGTIALALVAPLALVLAQFVFQFSNNAAVAWWNGRGEQRVANVRTLAFLAVRHVLALAAVFWRPGDAFAWLAPFAAVAAVEFAANAARIRRDAADEPGIDADAAYDRWNAVAGFGAAAALGVATTQIDRVALSLALPLPDYGAYFLVATLMLALLQLQVPIHRAYMPRIATSNAPRAEAVAMWKTSFALIGLPCLVLAAVPELVLRLWLRDAALATAGAQTLRWMLVAVALIAAYAPINTLLVSRRRYRTLAAVNGCVLAVQAVVLASLLPSLGMLAGALAWLACGVVQIAFAARLWFAREERSREERG</sequence>
<keyword evidence="2" id="KW-1003">Cell membrane</keyword>
<evidence type="ECO:0000256" key="2">
    <source>
        <dbReference type="ARBA" id="ARBA00022475"/>
    </source>
</evidence>
<feature type="transmembrane region" description="Helical" evidence="6">
    <location>
        <begin position="90"/>
        <end position="110"/>
    </location>
</feature>
<dbReference type="EMBL" id="JAOVZO020000018">
    <property type="protein sequence ID" value="MDC8014613.1"/>
    <property type="molecule type" value="Genomic_DNA"/>
</dbReference>
<feature type="transmembrane region" description="Helical" evidence="6">
    <location>
        <begin position="388"/>
        <end position="410"/>
    </location>
</feature>
<feature type="transmembrane region" description="Helical" evidence="6">
    <location>
        <begin position="333"/>
        <end position="350"/>
    </location>
</feature>
<feature type="transmembrane region" description="Helical" evidence="6">
    <location>
        <begin position="157"/>
        <end position="174"/>
    </location>
</feature>
<evidence type="ECO:0000256" key="3">
    <source>
        <dbReference type="ARBA" id="ARBA00022692"/>
    </source>
</evidence>
<keyword evidence="5 6" id="KW-0472">Membrane</keyword>
<reference evidence="7" key="1">
    <citation type="submission" date="2023-02" db="EMBL/GenBank/DDBJ databases">
        <title>Tahibacter soli sp. nov. isolated from soil.</title>
        <authorList>
            <person name="Baek J.H."/>
            <person name="Lee J.K."/>
            <person name="Choi D.G."/>
            <person name="Jeon C.O."/>
        </authorList>
    </citation>
    <scope>NUCLEOTIDE SEQUENCE</scope>
    <source>
        <strain evidence="7">BL</strain>
    </source>
</reference>
<dbReference type="Proteomes" id="UP001139971">
    <property type="component" value="Unassembled WGS sequence"/>
</dbReference>
<feature type="transmembrane region" description="Helical" evidence="6">
    <location>
        <begin position="254"/>
        <end position="277"/>
    </location>
</feature>
<feature type="transmembrane region" description="Helical" evidence="6">
    <location>
        <begin position="42"/>
        <end position="69"/>
    </location>
</feature>
<dbReference type="GO" id="GO:0005886">
    <property type="term" value="C:plasma membrane"/>
    <property type="evidence" value="ECO:0007669"/>
    <property type="project" value="UniProtKB-SubCell"/>
</dbReference>
<accession>A0A9X3YPL1</accession>
<evidence type="ECO:0008006" key="9">
    <source>
        <dbReference type="Google" id="ProtNLM"/>
    </source>
</evidence>
<dbReference type="InterPro" id="IPR050833">
    <property type="entry name" value="Poly_Biosynth_Transport"/>
</dbReference>
<feature type="transmembrane region" description="Helical" evidence="6">
    <location>
        <begin position="298"/>
        <end position="321"/>
    </location>
</feature>
<feature type="transmembrane region" description="Helical" evidence="6">
    <location>
        <begin position="116"/>
        <end position="136"/>
    </location>
</feature>
<keyword evidence="4 6" id="KW-1133">Transmembrane helix</keyword>
<feature type="transmembrane region" description="Helical" evidence="6">
    <location>
        <begin position="362"/>
        <end position="382"/>
    </location>
</feature>
<name>A0A9X3YPL1_9GAMM</name>
<keyword evidence="3 6" id="KW-0812">Transmembrane</keyword>
<feature type="transmembrane region" description="Helical" evidence="6">
    <location>
        <begin position="180"/>
        <end position="199"/>
    </location>
</feature>
<feature type="transmembrane region" description="Helical" evidence="6">
    <location>
        <begin position="220"/>
        <end position="239"/>
    </location>
</feature>
<proteinExistence type="predicted"/>
<comment type="caution">
    <text evidence="7">The sequence shown here is derived from an EMBL/GenBank/DDBJ whole genome shotgun (WGS) entry which is preliminary data.</text>
</comment>
<evidence type="ECO:0000256" key="6">
    <source>
        <dbReference type="SAM" id="Phobius"/>
    </source>
</evidence>
<evidence type="ECO:0000256" key="5">
    <source>
        <dbReference type="ARBA" id="ARBA00023136"/>
    </source>
</evidence>